<evidence type="ECO:0000256" key="6">
    <source>
        <dbReference type="ARBA" id="ARBA00023136"/>
    </source>
</evidence>
<evidence type="ECO:0000256" key="2">
    <source>
        <dbReference type="ARBA" id="ARBA00022741"/>
    </source>
</evidence>
<organism evidence="8 9">
    <name type="scientific">Pelagibacterium nitratireducens</name>
    <dbReference type="NCBI Taxonomy" id="1046114"/>
    <lineage>
        <taxon>Bacteria</taxon>
        <taxon>Pseudomonadati</taxon>
        <taxon>Pseudomonadota</taxon>
        <taxon>Alphaproteobacteria</taxon>
        <taxon>Hyphomicrobiales</taxon>
        <taxon>Devosiaceae</taxon>
        <taxon>Pelagibacterium</taxon>
    </lineage>
</organism>
<dbReference type="SMART" id="SM00382">
    <property type="entry name" value="AAA"/>
    <property type="match status" value="1"/>
</dbReference>
<evidence type="ECO:0000256" key="5">
    <source>
        <dbReference type="ARBA" id="ARBA00022967"/>
    </source>
</evidence>
<dbReference type="PANTHER" id="PTHR43499:SF1">
    <property type="entry name" value="ABC TRANSPORTER I FAMILY MEMBER 1"/>
    <property type="match status" value="1"/>
</dbReference>
<dbReference type="InterPro" id="IPR027417">
    <property type="entry name" value="P-loop_NTPase"/>
</dbReference>
<keyword evidence="6" id="KW-0472">Membrane</keyword>
<evidence type="ECO:0000259" key="7">
    <source>
        <dbReference type="PROSITE" id="PS50893"/>
    </source>
</evidence>
<gene>
    <name evidence="8" type="primary">ccmA</name>
    <name evidence="8" type="ORF">V6617_00610</name>
</gene>
<sequence length="214" mass="22088">MNIEGLSRMPETGLGVNALSLSRGGRTIVTALSFSLEAGTALMLRGPNGAGKSTLLMALAGLLDPVAGRIEYLQTDPEAPKYGHLHYVAHAPAIKSGLSVAENLKFWADVLDAEPADVETALSRAGLGELGSIDAGLLSAGQTRRLALARLIAVRRPLWLLDEPTSALDTAGAAWVGALISSHLQQGGLAVIATHLDIAVDGNVKTLELGGSAQ</sequence>
<proteinExistence type="predicted"/>
<dbReference type="NCBIfam" id="TIGR01189">
    <property type="entry name" value="ccmA"/>
    <property type="match status" value="1"/>
</dbReference>
<keyword evidence="2" id="KW-0547">Nucleotide-binding</keyword>
<keyword evidence="9" id="KW-1185">Reference proteome</keyword>
<dbReference type="Pfam" id="PF00005">
    <property type="entry name" value="ABC_tran"/>
    <property type="match status" value="1"/>
</dbReference>
<reference evidence="8 9" key="1">
    <citation type="submission" date="2024-02" db="EMBL/GenBank/DDBJ databases">
        <title>Complete genome sequence of Pelagibacterium nitratireducens ZH15.</title>
        <authorList>
            <person name="Zhao L.H."/>
        </authorList>
    </citation>
    <scope>NUCLEOTIDE SEQUENCE [LARGE SCALE GENOMIC DNA]</scope>
    <source>
        <strain evidence="8 9">ZH15</strain>
    </source>
</reference>
<evidence type="ECO:0000256" key="1">
    <source>
        <dbReference type="ARBA" id="ARBA00022448"/>
    </source>
</evidence>
<dbReference type="Proteomes" id="UP001369958">
    <property type="component" value="Chromosome"/>
</dbReference>
<keyword evidence="5" id="KW-1278">Translocase</keyword>
<evidence type="ECO:0000313" key="9">
    <source>
        <dbReference type="Proteomes" id="UP001369958"/>
    </source>
</evidence>
<dbReference type="InterPro" id="IPR003439">
    <property type="entry name" value="ABC_transporter-like_ATP-bd"/>
</dbReference>
<protein>
    <submittedName>
        <fullName evidence="8">Heme ABC exporter ATP-binding protein CcmA</fullName>
    </submittedName>
</protein>
<dbReference type="GO" id="GO:0005524">
    <property type="term" value="F:ATP binding"/>
    <property type="evidence" value="ECO:0007669"/>
    <property type="project" value="UniProtKB-KW"/>
</dbReference>
<evidence type="ECO:0000313" key="8">
    <source>
        <dbReference type="EMBL" id="WWT33010.1"/>
    </source>
</evidence>
<dbReference type="EMBL" id="CP146275">
    <property type="protein sequence ID" value="WWT33010.1"/>
    <property type="molecule type" value="Genomic_DNA"/>
</dbReference>
<dbReference type="RefSeq" id="WP_338608434.1">
    <property type="nucleotide sequence ID" value="NZ_CP146275.1"/>
</dbReference>
<dbReference type="InterPro" id="IPR005895">
    <property type="entry name" value="ABC_transptr_haem_export_CcmA"/>
</dbReference>
<keyword evidence="1" id="KW-0813">Transport</keyword>
<dbReference type="InterPro" id="IPR003593">
    <property type="entry name" value="AAA+_ATPase"/>
</dbReference>
<evidence type="ECO:0000256" key="3">
    <source>
        <dbReference type="ARBA" id="ARBA00022748"/>
    </source>
</evidence>
<dbReference type="SUPFAM" id="SSF52540">
    <property type="entry name" value="P-loop containing nucleoside triphosphate hydrolases"/>
    <property type="match status" value="1"/>
</dbReference>
<dbReference type="PANTHER" id="PTHR43499">
    <property type="entry name" value="ABC TRANSPORTER I FAMILY MEMBER 1"/>
    <property type="match status" value="1"/>
</dbReference>
<dbReference type="Gene3D" id="3.40.50.300">
    <property type="entry name" value="P-loop containing nucleotide triphosphate hydrolases"/>
    <property type="match status" value="1"/>
</dbReference>
<dbReference type="PROSITE" id="PS50893">
    <property type="entry name" value="ABC_TRANSPORTER_2"/>
    <property type="match status" value="1"/>
</dbReference>
<accession>A0ABZ2I635</accession>
<feature type="domain" description="ABC transporter" evidence="7">
    <location>
        <begin position="14"/>
        <end position="213"/>
    </location>
</feature>
<name>A0ABZ2I635_9HYPH</name>
<evidence type="ECO:0000256" key="4">
    <source>
        <dbReference type="ARBA" id="ARBA00022840"/>
    </source>
</evidence>
<keyword evidence="4 8" id="KW-0067">ATP-binding</keyword>
<keyword evidence="3" id="KW-0201">Cytochrome c-type biogenesis</keyword>